<keyword evidence="3" id="KW-1185">Reference proteome</keyword>
<name>A0A0L6JJ83_9FIRM</name>
<sequence>MDSDTYTNENEMCDEVKHETSEKNFFDGSRYNSLVESSFDDFETEYNKFCSEIYKESDEDILNKYRYVAPAPTKKKRKKVSTIFLILAILGIVLTSVYSFVFVSNMINNKYANNKKITIEGQKKEDVNTKFRLVTTKEWEKADSSTNKDASMILSSKNRNKGFLVICEGKSELGESVTLDDYFDAVKSENAELNKGIEEESIKDVALVNGYEAKQLLVNINQNGEKYKYMITLVETNKSFYQLIGWTTVNLYAKSEKDFIEMTESFNEL</sequence>
<keyword evidence="1" id="KW-1133">Transmembrane helix</keyword>
<dbReference type="EMBL" id="LGTC01000001">
    <property type="protein sequence ID" value="KNY25936.1"/>
    <property type="molecule type" value="Genomic_DNA"/>
</dbReference>
<accession>A0A0L6JJ83</accession>
<proteinExistence type="predicted"/>
<reference evidence="3" key="1">
    <citation type="submission" date="2015-07" db="EMBL/GenBank/DDBJ databases">
        <title>Near-Complete Genome Sequence of the Cellulolytic Bacterium Bacteroides (Pseudobacteroides) cellulosolvens ATCC 35603.</title>
        <authorList>
            <person name="Dassa B."/>
            <person name="Utturkar S.M."/>
            <person name="Klingeman D.M."/>
            <person name="Hurt R.A."/>
            <person name="Keller M."/>
            <person name="Xu J."/>
            <person name="Reddy Y.H.K."/>
            <person name="Borovok I."/>
            <person name="Grinberg I.R."/>
            <person name="Lamed R."/>
            <person name="Zhivin O."/>
            <person name="Bayer E.A."/>
            <person name="Brown S.D."/>
        </authorList>
    </citation>
    <scope>NUCLEOTIDE SEQUENCE [LARGE SCALE GENOMIC DNA]</scope>
    <source>
        <strain evidence="3">DSM 2933</strain>
    </source>
</reference>
<dbReference type="AlphaFoldDB" id="A0A0L6JJ83"/>
<dbReference type="RefSeq" id="WP_036944187.1">
    <property type="nucleotide sequence ID" value="NZ_JQKC01000026.1"/>
</dbReference>
<organism evidence="2 3">
    <name type="scientific">Pseudobacteroides cellulosolvens ATCC 35603 = DSM 2933</name>
    <dbReference type="NCBI Taxonomy" id="398512"/>
    <lineage>
        <taxon>Bacteria</taxon>
        <taxon>Bacillati</taxon>
        <taxon>Bacillota</taxon>
        <taxon>Clostridia</taxon>
        <taxon>Eubacteriales</taxon>
        <taxon>Oscillospiraceae</taxon>
        <taxon>Pseudobacteroides</taxon>
    </lineage>
</organism>
<dbReference type="Gene3D" id="3.40.1000.10">
    <property type="entry name" value="Mog1/PsbP, alpha/beta/alpha sandwich"/>
    <property type="match status" value="1"/>
</dbReference>
<dbReference type="STRING" id="398512.Bccel_1196"/>
<protein>
    <submittedName>
        <fullName evidence="2">Uncharacterized protein</fullName>
    </submittedName>
</protein>
<keyword evidence="1" id="KW-0472">Membrane</keyword>
<evidence type="ECO:0000313" key="3">
    <source>
        <dbReference type="Proteomes" id="UP000036923"/>
    </source>
</evidence>
<dbReference type="eggNOG" id="COG1714">
    <property type="taxonomic scope" value="Bacteria"/>
</dbReference>
<comment type="caution">
    <text evidence="2">The sequence shown here is derived from an EMBL/GenBank/DDBJ whole genome shotgun (WGS) entry which is preliminary data.</text>
</comment>
<feature type="transmembrane region" description="Helical" evidence="1">
    <location>
        <begin position="83"/>
        <end position="107"/>
    </location>
</feature>
<dbReference type="Proteomes" id="UP000036923">
    <property type="component" value="Unassembled WGS sequence"/>
</dbReference>
<evidence type="ECO:0000256" key="1">
    <source>
        <dbReference type="SAM" id="Phobius"/>
    </source>
</evidence>
<evidence type="ECO:0000313" key="2">
    <source>
        <dbReference type="EMBL" id="KNY25936.1"/>
    </source>
</evidence>
<gene>
    <name evidence="2" type="ORF">Bccel_1196</name>
</gene>
<keyword evidence="1" id="KW-0812">Transmembrane</keyword>